<dbReference type="GO" id="GO:0005829">
    <property type="term" value="C:cytosol"/>
    <property type="evidence" value="ECO:0007669"/>
    <property type="project" value="TreeGrafter"/>
</dbReference>
<keyword evidence="9" id="KW-1185">Reference proteome</keyword>
<evidence type="ECO:0000313" key="8">
    <source>
        <dbReference type="EMBL" id="KAB0404370.1"/>
    </source>
</evidence>
<comment type="caution">
    <text evidence="8">The sequence shown here is derived from an EMBL/GenBank/DDBJ whole genome shotgun (WGS) entry which is preliminary data.</text>
</comment>
<dbReference type="InterPro" id="IPR036249">
    <property type="entry name" value="Thioredoxin-like_sf"/>
</dbReference>
<dbReference type="OrthoDB" id="185659at2759"/>
<accession>A0A6A1Q9F9</accession>
<feature type="non-terminal residue" evidence="8">
    <location>
        <position position="129"/>
    </location>
</feature>
<gene>
    <name evidence="8" type="ORF">E2I00_018216</name>
</gene>
<keyword evidence="5" id="KW-0560">Oxidoreductase</keyword>
<comment type="catalytic activity">
    <reaction evidence="6">
        <text>a hydroperoxide + [thioredoxin]-dithiol = an alcohol + [thioredoxin]-disulfide + H2O</text>
        <dbReference type="Rhea" id="RHEA:62620"/>
        <dbReference type="Rhea" id="RHEA-COMP:10698"/>
        <dbReference type="Rhea" id="RHEA-COMP:10700"/>
        <dbReference type="ChEBI" id="CHEBI:15377"/>
        <dbReference type="ChEBI" id="CHEBI:29950"/>
        <dbReference type="ChEBI" id="CHEBI:30879"/>
        <dbReference type="ChEBI" id="CHEBI:35924"/>
        <dbReference type="ChEBI" id="CHEBI:50058"/>
        <dbReference type="EC" id="1.11.1.24"/>
    </reaction>
</comment>
<dbReference type="GO" id="GO:0005739">
    <property type="term" value="C:mitochondrion"/>
    <property type="evidence" value="ECO:0007669"/>
    <property type="project" value="TreeGrafter"/>
</dbReference>
<evidence type="ECO:0000256" key="3">
    <source>
        <dbReference type="ARBA" id="ARBA00022559"/>
    </source>
</evidence>
<dbReference type="SUPFAM" id="SSF52833">
    <property type="entry name" value="Thioredoxin-like"/>
    <property type="match status" value="1"/>
</dbReference>
<dbReference type="PANTHER" id="PTHR10681">
    <property type="entry name" value="THIOREDOXIN PEROXIDASE"/>
    <property type="match status" value="1"/>
</dbReference>
<feature type="non-terminal residue" evidence="8">
    <location>
        <position position="1"/>
    </location>
</feature>
<keyword evidence="4" id="KW-0049">Antioxidant</keyword>
<dbReference type="GO" id="GO:0045454">
    <property type="term" value="P:cell redox homeostasis"/>
    <property type="evidence" value="ECO:0007669"/>
    <property type="project" value="TreeGrafter"/>
</dbReference>
<dbReference type="InterPro" id="IPR050217">
    <property type="entry name" value="Peroxiredoxin"/>
</dbReference>
<dbReference type="AlphaFoldDB" id="A0A6A1Q9F9"/>
<feature type="domain" description="Peroxiredoxin C-terminal" evidence="7">
    <location>
        <begin position="97"/>
        <end position="129"/>
    </location>
</feature>
<dbReference type="GO" id="GO:0042744">
    <property type="term" value="P:hydrogen peroxide catabolic process"/>
    <property type="evidence" value="ECO:0007669"/>
    <property type="project" value="TreeGrafter"/>
</dbReference>
<comment type="similarity">
    <text evidence="1">Belongs to the peroxiredoxin family. AhpC/Prx1 subfamily.</text>
</comment>
<evidence type="ECO:0000313" key="9">
    <source>
        <dbReference type="Proteomes" id="UP000437017"/>
    </source>
</evidence>
<proteinExistence type="inferred from homology"/>
<reference evidence="8 9" key="1">
    <citation type="journal article" date="2019" name="PLoS ONE">
        <title>Genomic analyses reveal an absence of contemporary introgressive admixture between fin whales and blue whales, despite known hybrids.</title>
        <authorList>
            <person name="Westbury M.V."/>
            <person name="Petersen B."/>
            <person name="Lorenzen E.D."/>
        </authorList>
    </citation>
    <scope>NUCLEOTIDE SEQUENCE [LARGE SCALE GENOMIC DNA]</scope>
    <source>
        <strain evidence="8">FinWhale-01</strain>
    </source>
</reference>
<evidence type="ECO:0000256" key="6">
    <source>
        <dbReference type="ARBA" id="ARBA00049091"/>
    </source>
</evidence>
<dbReference type="EMBL" id="SGJD01000606">
    <property type="protein sequence ID" value="KAB0404370.1"/>
    <property type="molecule type" value="Genomic_DNA"/>
</dbReference>
<evidence type="ECO:0000256" key="1">
    <source>
        <dbReference type="ARBA" id="ARBA00009796"/>
    </source>
</evidence>
<evidence type="ECO:0000256" key="2">
    <source>
        <dbReference type="ARBA" id="ARBA00013017"/>
    </source>
</evidence>
<protein>
    <recommendedName>
        <fullName evidence="2">thioredoxin-dependent peroxiredoxin</fullName>
        <ecNumber evidence="2">1.11.1.24</ecNumber>
    </recommendedName>
</protein>
<dbReference type="GO" id="GO:0008379">
    <property type="term" value="F:thioredoxin peroxidase activity"/>
    <property type="evidence" value="ECO:0007669"/>
    <property type="project" value="TreeGrafter"/>
</dbReference>
<dbReference type="GO" id="GO:0006979">
    <property type="term" value="P:response to oxidative stress"/>
    <property type="evidence" value="ECO:0007669"/>
    <property type="project" value="TreeGrafter"/>
</dbReference>
<dbReference type="Pfam" id="PF10417">
    <property type="entry name" value="1-cysPrx_C"/>
    <property type="match status" value="1"/>
</dbReference>
<dbReference type="Gene3D" id="3.40.30.10">
    <property type="entry name" value="Glutaredoxin"/>
    <property type="match status" value="1"/>
</dbReference>
<dbReference type="EC" id="1.11.1.24" evidence="2"/>
<dbReference type="GO" id="GO:0033554">
    <property type="term" value="P:cellular response to stress"/>
    <property type="evidence" value="ECO:0007669"/>
    <property type="project" value="TreeGrafter"/>
</dbReference>
<evidence type="ECO:0000259" key="7">
    <source>
        <dbReference type="Pfam" id="PF10417"/>
    </source>
</evidence>
<evidence type="ECO:0000256" key="4">
    <source>
        <dbReference type="ARBA" id="ARBA00022862"/>
    </source>
</evidence>
<name>A0A6A1Q9F9_BALPH</name>
<dbReference type="PANTHER" id="PTHR10681:SF128">
    <property type="entry name" value="THIOREDOXIN-DEPENDENT PEROXIDE REDUCTASE, MITOCHONDRIAL"/>
    <property type="match status" value="1"/>
</dbReference>
<organism evidence="8 9">
    <name type="scientific">Balaenoptera physalus</name>
    <name type="common">Fin whale</name>
    <name type="synonym">Balaena physalus</name>
    <dbReference type="NCBI Taxonomy" id="9770"/>
    <lineage>
        <taxon>Eukaryota</taxon>
        <taxon>Metazoa</taxon>
        <taxon>Chordata</taxon>
        <taxon>Craniata</taxon>
        <taxon>Vertebrata</taxon>
        <taxon>Euteleostomi</taxon>
        <taxon>Mammalia</taxon>
        <taxon>Eutheria</taxon>
        <taxon>Laurasiatheria</taxon>
        <taxon>Artiodactyla</taxon>
        <taxon>Whippomorpha</taxon>
        <taxon>Cetacea</taxon>
        <taxon>Mysticeti</taxon>
        <taxon>Balaenopteridae</taxon>
        <taxon>Balaenoptera</taxon>
    </lineage>
</organism>
<evidence type="ECO:0000256" key="5">
    <source>
        <dbReference type="ARBA" id="ARBA00023002"/>
    </source>
</evidence>
<dbReference type="InterPro" id="IPR019479">
    <property type="entry name" value="Peroxiredoxin_C"/>
</dbReference>
<dbReference type="Proteomes" id="UP000437017">
    <property type="component" value="Unassembled WGS sequence"/>
</dbReference>
<sequence>VPCTLKMAATAGRLLRTSLVQHACCFLKNVLDKCIVSGSGQVKFTFSTNFPRLRCAFSRSRPCTTTSLHNLPQRVIKHLSVNDLPVGRSMEETLRLFVETHGEVFPANWTPDSPTIKPHPMASKEYFEK</sequence>
<keyword evidence="3" id="KW-0575">Peroxidase</keyword>